<comment type="cofactor">
    <cofactor evidence="1">
        <name>Zn(2+)</name>
        <dbReference type="ChEBI" id="CHEBI:29105"/>
    </cofactor>
</comment>
<evidence type="ECO:0000256" key="2">
    <source>
        <dbReference type="ARBA" id="ARBA00022723"/>
    </source>
</evidence>
<dbReference type="GO" id="GO:0046872">
    <property type="term" value="F:metal ion binding"/>
    <property type="evidence" value="ECO:0007669"/>
    <property type="project" value="UniProtKB-KW"/>
</dbReference>
<protein>
    <submittedName>
        <fullName evidence="6">Formiminoglutamic iminohydrolase</fullName>
        <ecNumber evidence="6">3.5.3.13</ecNumber>
    </submittedName>
</protein>
<organism evidence="6">
    <name type="scientific">uncultured Rubrobacteraceae bacterium</name>
    <dbReference type="NCBI Taxonomy" id="349277"/>
    <lineage>
        <taxon>Bacteria</taxon>
        <taxon>Bacillati</taxon>
        <taxon>Actinomycetota</taxon>
        <taxon>Rubrobacteria</taxon>
        <taxon>Rubrobacterales</taxon>
        <taxon>Rubrobacteraceae</taxon>
        <taxon>environmental samples</taxon>
    </lineage>
</organism>
<keyword evidence="2" id="KW-0479">Metal-binding</keyword>
<dbReference type="PANTHER" id="PTHR11271:SF48">
    <property type="entry name" value="AMIDOHYDROLASE-RELATED DOMAIN-CONTAINING PROTEIN"/>
    <property type="match status" value="1"/>
</dbReference>
<accession>A0A6J4R1J6</accession>
<evidence type="ECO:0000256" key="4">
    <source>
        <dbReference type="ARBA" id="ARBA00022833"/>
    </source>
</evidence>
<sequence>MRRTLIPDLVLDANGARDDIGVTIEAGRIQEVGPATEGERLRAKALAPGFLNNHSHAFQRALRGAVERIEPSHPNDDFWTWRERMYALARGLDPDSIREVSRRCYEEMLSAGYTSVTEFHYVHHRPDGTPYQDPNALAKSVALAAEDAGIRLLLLPVAYARGGLPRFRDPSVLAFLQRVDDLRKWSEWRPLVEVGVAAHSVRAVPQGWLEEIGDYARREGLSLHIHADEQGREIEECLSEHGVRPVELLAQTRSLGPHTTVVHATHADGQELDLLAEHGTSVCACPTTEGNLGDGFLPAAEILGRGIRLSVGSDSHVRIDPFEELREIETNARRLSGRRNVLVAEDETSPTPYLLRAGWGRVGIEPGDPADLVEIDLSHPALADVAAENLPSVLVFGSGSGVVVGTSVDGRNVYAPDETGG</sequence>
<proteinExistence type="predicted"/>
<gene>
    <name evidence="6" type="ORF">AVDCRST_MAG58-2688</name>
</gene>
<feature type="domain" description="Amidohydrolase-related" evidence="5">
    <location>
        <begin position="46"/>
        <end position="413"/>
    </location>
</feature>
<evidence type="ECO:0000256" key="1">
    <source>
        <dbReference type="ARBA" id="ARBA00001947"/>
    </source>
</evidence>
<dbReference type="EC" id="3.5.3.13" evidence="6"/>
<keyword evidence="3 6" id="KW-0378">Hydrolase</keyword>
<dbReference type="AlphaFoldDB" id="A0A6J4R1J6"/>
<name>A0A6J4R1J6_9ACTN</name>
<keyword evidence="4" id="KW-0862">Zinc</keyword>
<dbReference type="GO" id="GO:0050416">
    <property type="term" value="F:formimidoylglutamate deiminase activity"/>
    <property type="evidence" value="ECO:0007669"/>
    <property type="project" value="UniProtKB-EC"/>
</dbReference>
<evidence type="ECO:0000313" key="6">
    <source>
        <dbReference type="EMBL" id="CAA9461513.1"/>
    </source>
</evidence>
<dbReference type="SUPFAM" id="SSF51556">
    <property type="entry name" value="Metallo-dependent hydrolases"/>
    <property type="match status" value="1"/>
</dbReference>
<reference evidence="6" key="1">
    <citation type="submission" date="2020-02" db="EMBL/GenBank/DDBJ databases">
        <authorList>
            <person name="Meier V. D."/>
        </authorList>
    </citation>
    <scope>NUCLEOTIDE SEQUENCE</scope>
    <source>
        <strain evidence="6">AVDCRST_MAG58</strain>
    </source>
</reference>
<dbReference type="Gene3D" id="3.20.20.140">
    <property type="entry name" value="Metal-dependent hydrolases"/>
    <property type="match status" value="1"/>
</dbReference>
<dbReference type="Pfam" id="PF01979">
    <property type="entry name" value="Amidohydro_1"/>
    <property type="match status" value="1"/>
</dbReference>
<dbReference type="SUPFAM" id="SSF51338">
    <property type="entry name" value="Composite domain of metallo-dependent hydrolases"/>
    <property type="match status" value="1"/>
</dbReference>
<dbReference type="InterPro" id="IPR051607">
    <property type="entry name" value="Metallo-dep_hydrolases"/>
</dbReference>
<dbReference type="InterPro" id="IPR032466">
    <property type="entry name" value="Metal_Hydrolase"/>
</dbReference>
<dbReference type="PANTHER" id="PTHR11271">
    <property type="entry name" value="GUANINE DEAMINASE"/>
    <property type="match status" value="1"/>
</dbReference>
<evidence type="ECO:0000256" key="3">
    <source>
        <dbReference type="ARBA" id="ARBA00022801"/>
    </source>
</evidence>
<dbReference type="EMBL" id="CADCVF010000054">
    <property type="protein sequence ID" value="CAA9461513.1"/>
    <property type="molecule type" value="Genomic_DNA"/>
</dbReference>
<dbReference type="GO" id="GO:0019239">
    <property type="term" value="F:deaminase activity"/>
    <property type="evidence" value="ECO:0007669"/>
    <property type="project" value="TreeGrafter"/>
</dbReference>
<evidence type="ECO:0000259" key="5">
    <source>
        <dbReference type="Pfam" id="PF01979"/>
    </source>
</evidence>
<dbReference type="InterPro" id="IPR006680">
    <property type="entry name" value="Amidohydro-rel"/>
</dbReference>
<dbReference type="GO" id="GO:0005829">
    <property type="term" value="C:cytosol"/>
    <property type="evidence" value="ECO:0007669"/>
    <property type="project" value="TreeGrafter"/>
</dbReference>
<dbReference type="InterPro" id="IPR011059">
    <property type="entry name" value="Metal-dep_hydrolase_composite"/>
</dbReference>
<dbReference type="Gene3D" id="2.30.40.10">
    <property type="entry name" value="Urease, subunit C, domain 1"/>
    <property type="match status" value="1"/>
</dbReference>
<dbReference type="NCBIfam" id="NF006681">
    <property type="entry name" value="PRK09229.1-2"/>
    <property type="match status" value="1"/>
</dbReference>